<evidence type="ECO:0000313" key="3">
    <source>
        <dbReference type="Proteomes" id="UP001224775"/>
    </source>
</evidence>
<keyword evidence="3" id="KW-1185">Reference proteome</keyword>
<gene>
    <name evidence="2" type="ORF">QTG54_001722</name>
</gene>
<keyword evidence="1" id="KW-0732">Signal</keyword>
<evidence type="ECO:0000313" key="2">
    <source>
        <dbReference type="EMBL" id="KAK1747759.1"/>
    </source>
</evidence>
<proteinExistence type="predicted"/>
<feature type="signal peptide" evidence="1">
    <location>
        <begin position="1"/>
        <end position="20"/>
    </location>
</feature>
<sequence>MNSLTTVLAILLASVGSIVSFQINNINPRHAARQVTIMKPLRMTELSPIDEMCIENVAEFCLHETCDVDEYEALVNQLEEQRDHFIRHVANVESLLQRLKNSNHPEYDPDEVNQLIVDIKDTLKNKPQVSP</sequence>
<dbReference type="AlphaFoldDB" id="A0AAD8YJI7"/>
<protein>
    <submittedName>
        <fullName evidence="2">Uncharacterized protein</fullName>
    </submittedName>
</protein>
<feature type="chain" id="PRO_5042275674" evidence="1">
    <location>
        <begin position="21"/>
        <end position="131"/>
    </location>
</feature>
<dbReference type="EMBL" id="JATAAI010000002">
    <property type="protein sequence ID" value="KAK1747759.1"/>
    <property type="molecule type" value="Genomic_DNA"/>
</dbReference>
<name>A0AAD8YJI7_9STRA</name>
<evidence type="ECO:0000256" key="1">
    <source>
        <dbReference type="SAM" id="SignalP"/>
    </source>
</evidence>
<organism evidence="2 3">
    <name type="scientific">Skeletonema marinoi</name>
    <dbReference type="NCBI Taxonomy" id="267567"/>
    <lineage>
        <taxon>Eukaryota</taxon>
        <taxon>Sar</taxon>
        <taxon>Stramenopiles</taxon>
        <taxon>Ochrophyta</taxon>
        <taxon>Bacillariophyta</taxon>
        <taxon>Coscinodiscophyceae</taxon>
        <taxon>Thalassiosirophycidae</taxon>
        <taxon>Thalassiosirales</taxon>
        <taxon>Skeletonemataceae</taxon>
        <taxon>Skeletonema</taxon>
        <taxon>Skeletonema marinoi-dohrnii complex</taxon>
    </lineage>
</organism>
<comment type="caution">
    <text evidence="2">The sequence shown here is derived from an EMBL/GenBank/DDBJ whole genome shotgun (WGS) entry which is preliminary data.</text>
</comment>
<reference evidence="2" key="1">
    <citation type="submission" date="2023-06" db="EMBL/GenBank/DDBJ databases">
        <title>Survivors Of The Sea: Transcriptome response of Skeletonema marinoi to long-term dormancy.</title>
        <authorList>
            <person name="Pinder M.I.M."/>
            <person name="Kourtchenko O."/>
            <person name="Robertson E.K."/>
            <person name="Larsson T."/>
            <person name="Maumus F."/>
            <person name="Osuna-Cruz C.M."/>
            <person name="Vancaester E."/>
            <person name="Stenow R."/>
            <person name="Vandepoele K."/>
            <person name="Ploug H."/>
            <person name="Bruchert V."/>
            <person name="Godhe A."/>
            <person name="Topel M."/>
        </authorList>
    </citation>
    <scope>NUCLEOTIDE SEQUENCE</scope>
    <source>
        <strain evidence="2">R05AC</strain>
    </source>
</reference>
<dbReference type="Proteomes" id="UP001224775">
    <property type="component" value="Unassembled WGS sequence"/>
</dbReference>
<accession>A0AAD8YJI7</accession>